<evidence type="ECO:0000313" key="1">
    <source>
        <dbReference type="EMBL" id="CAF5194869.1"/>
    </source>
</evidence>
<dbReference type="AlphaFoldDB" id="A0A8S3I9H4"/>
<comment type="caution">
    <text evidence="1">The sequence shown here is derived from an EMBL/GenBank/DDBJ whole genome shotgun (WGS) entry which is preliminary data.</text>
</comment>
<protein>
    <submittedName>
        <fullName evidence="1">Uncharacterized protein</fullName>
    </submittedName>
</protein>
<dbReference type="Proteomes" id="UP000676336">
    <property type="component" value="Unassembled WGS sequence"/>
</dbReference>
<dbReference type="EMBL" id="CAJOBI010328242">
    <property type="protein sequence ID" value="CAF5194869.1"/>
    <property type="molecule type" value="Genomic_DNA"/>
</dbReference>
<gene>
    <name evidence="1" type="ORF">SMN809_LOCUS73609</name>
</gene>
<accession>A0A8S3I9H4</accession>
<evidence type="ECO:0000313" key="2">
    <source>
        <dbReference type="Proteomes" id="UP000676336"/>
    </source>
</evidence>
<sequence length="68" mass="7789">ASIYIYSTLSLVPFVENSLSLFNIHLGQYFECCLDKSLQLLKFECMQNGPRKNKVSCINKNKTRLASQ</sequence>
<proteinExistence type="predicted"/>
<organism evidence="1 2">
    <name type="scientific">Rotaria magnacalcarata</name>
    <dbReference type="NCBI Taxonomy" id="392030"/>
    <lineage>
        <taxon>Eukaryota</taxon>
        <taxon>Metazoa</taxon>
        <taxon>Spiralia</taxon>
        <taxon>Gnathifera</taxon>
        <taxon>Rotifera</taxon>
        <taxon>Eurotatoria</taxon>
        <taxon>Bdelloidea</taxon>
        <taxon>Philodinida</taxon>
        <taxon>Philodinidae</taxon>
        <taxon>Rotaria</taxon>
    </lineage>
</organism>
<feature type="non-terminal residue" evidence="1">
    <location>
        <position position="1"/>
    </location>
</feature>
<reference evidence="1" key="1">
    <citation type="submission" date="2021-02" db="EMBL/GenBank/DDBJ databases">
        <authorList>
            <person name="Nowell W R."/>
        </authorList>
    </citation>
    <scope>NUCLEOTIDE SEQUENCE</scope>
</reference>
<name>A0A8S3I9H4_9BILA</name>